<sequence length="82" mass="9321">MTLFCRREIAPCEKLGEFFSKAVNKISDVTSMQRALLLEKPTAQQLMTELNSLQIPASSHHVFGTISGEVPHHVVWIVRLRF</sequence>
<organism evidence="1 2">
    <name type="scientific">Fasciola hepatica</name>
    <name type="common">Liver fluke</name>
    <dbReference type="NCBI Taxonomy" id="6192"/>
    <lineage>
        <taxon>Eukaryota</taxon>
        <taxon>Metazoa</taxon>
        <taxon>Spiralia</taxon>
        <taxon>Lophotrochozoa</taxon>
        <taxon>Platyhelminthes</taxon>
        <taxon>Trematoda</taxon>
        <taxon>Digenea</taxon>
        <taxon>Plagiorchiida</taxon>
        <taxon>Echinostomata</taxon>
        <taxon>Echinostomatoidea</taxon>
        <taxon>Fasciolidae</taxon>
        <taxon>Fasciola</taxon>
    </lineage>
</organism>
<comment type="caution">
    <text evidence="1">The sequence shown here is derived from an EMBL/GenBank/DDBJ whole genome shotgun (WGS) entry which is preliminary data.</text>
</comment>
<protein>
    <submittedName>
        <fullName evidence="1">Uncharacterized protein</fullName>
    </submittedName>
</protein>
<evidence type="ECO:0000313" key="1">
    <source>
        <dbReference type="EMBL" id="THD23649.1"/>
    </source>
</evidence>
<proteinExistence type="predicted"/>
<dbReference type="AlphaFoldDB" id="A0A4E0R598"/>
<evidence type="ECO:0000313" key="2">
    <source>
        <dbReference type="Proteomes" id="UP000230066"/>
    </source>
</evidence>
<dbReference type="EMBL" id="JXXN02002024">
    <property type="protein sequence ID" value="THD23649.1"/>
    <property type="molecule type" value="Genomic_DNA"/>
</dbReference>
<gene>
    <name evidence="1" type="ORF">D915_005321</name>
</gene>
<dbReference type="Proteomes" id="UP000230066">
    <property type="component" value="Unassembled WGS sequence"/>
</dbReference>
<accession>A0A4E0R598</accession>
<reference evidence="1" key="1">
    <citation type="submission" date="2019-03" db="EMBL/GenBank/DDBJ databases">
        <title>Improved annotation for the trematode Fasciola hepatica.</title>
        <authorList>
            <person name="Choi Y.-J."/>
            <person name="Martin J."/>
            <person name="Mitreva M."/>
        </authorList>
    </citation>
    <scope>NUCLEOTIDE SEQUENCE [LARGE SCALE GENOMIC DNA]</scope>
</reference>
<name>A0A4E0R598_FASHE</name>
<keyword evidence="2" id="KW-1185">Reference proteome</keyword>